<dbReference type="EMBL" id="RKMK01000056">
    <property type="protein sequence ID" value="RXG85585.1"/>
    <property type="molecule type" value="Genomic_DNA"/>
</dbReference>
<dbReference type="Proteomes" id="UP000290174">
    <property type="component" value="Unassembled WGS sequence"/>
</dbReference>
<reference evidence="2 5" key="1">
    <citation type="submission" date="2018-11" db="EMBL/GenBank/DDBJ databases">
        <title>Bradyrhizobium sp. nov., isolated from effective nodules of peanut in China.</title>
        <authorList>
            <person name="Li Y."/>
        </authorList>
    </citation>
    <scope>NUCLEOTIDE SEQUENCE [LARGE SCALE GENOMIC DNA]</scope>
    <source>
        <strain evidence="2 5">CCBAU 51770</strain>
        <strain evidence="3 4">CCBAU 51781</strain>
    </source>
</reference>
<evidence type="ECO:0000256" key="1">
    <source>
        <dbReference type="SAM" id="Phobius"/>
    </source>
</evidence>
<keyword evidence="4" id="KW-1185">Reference proteome</keyword>
<evidence type="ECO:0000313" key="2">
    <source>
        <dbReference type="EMBL" id="RXG85585.1"/>
    </source>
</evidence>
<keyword evidence="1" id="KW-1133">Transmembrane helix</keyword>
<keyword evidence="1" id="KW-0812">Transmembrane</keyword>
<name>A0A4Q0Q836_9BRAD</name>
<comment type="caution">
    <text evidence="2">The sequence shown here is derived from an EMBL/GenBank/DDBJ whole genome shotgun (WGS) entry which is preliminary data.</text>
</comment>
<sequence>MAHRSEPPSDLIEISRLNGAFEQNYGTLLGAFLYLRSVRAASGRSYFWSGLIVAVITGVLSWFAQHGWRSPL</sequence>
<evidence type="ECO:0000313" key="4">
    <source>
        <dbReference type="Proteomes" id="UP000289946"/>
    </source>
</evidence>
<evidence type="ECO:0000313" key="3">
    <source>
        <dbReference type="EMBL" id="RXG87368.1"/>
    </source>
</evidence>
<protein>
    <submittedName>
        <fullName evidence="2">Uncharacterized protein</fullName>
    </submittedName>
</protein>
<dbReference type="AlphaFoldDB" id="A0A4Q0Q836"/>
<proteinExistence type="predicted"/>
<gene>
    <name evidence="2" type="ORF">EAS61_35640</name>
    <name evidence="3" type="ORF">EAS62_36125</name>
</gene>
<accession>A0A4Q0Q836</accession>
<feature type="transmembrane region" description="Helical" evidence="1">
    <location>
        <begin position="46"/>
        <end position="64"/>
    </location>
</feature>
<keyword evidence="1" id="KW-0472">Membrane</keyword>
<organism evidence="2 5">
    <name type="scientific">Bradyrhizobium zhanjiangense</name>
    <dbReference type="NCBI Taxonomy" id="1325107"/>
    <lineage>
        <taxon>Bacteria</taxon>
        <taxon>Pseudomonadati</taxon>
        <taxon>Pseudomonadota</taxon>
        <taxon>Alphaproteobacteria</taxon>
        <taxon>Hyphomicrobiales</taxon>
        <taxon>Nitrobacteraceae</taxon>
        <taxon>Bradyrhizobium</taxon>
    </lineage>
</organism>
<dbReference type="EMBL" id="RDRA01000029">
    <property type="protein sequence ID" value="RXG87368.1"/>
    <property type="molecule type" value="Genomic_DNA"/>
</dbReference>
<evidence type="ECO:0000313" key="5">
    <source>
        <dbReference type="Proteomes" id="UP000290174"/>
    </source>
</evidence>
<dbReference type="Proteomes" id="UP000289946">
    <property type="component" value="Unassembled WGS sequence"/>
</dbReference>